<reference evidence="2 3" key="1">
    <citation type="submission" date="2018-10" db="EMBL/GenBank/DDBJ databases">
        <title>Genomic Encyclopedia of Archaeal and Bacterial Type Strains, Phase II (KMG-II): from individual species to whole genera.</title>
        <authorList>
            <person name="Goeker M."/>
        </authorList>
    </citation>
    <scope>NUCLEOTIDE SEQUENCE [LARGE SCALE GENOMIC DNA]</scope>
    <source>
        <strain evidence="2 3">RP-AC37</strain>
    </source>
</reference>
<dbReference type="GO" id="GO:0016780">
    <property type="term" value="F:phosphotransferase activity, for other substituted phosphate groups"/>
    <property type="evidence" value="ECO:0007669"/>
    <property type="project" value="InterPro"/>
</dbReference>
<proteinExistence type="predicted"/>
<dbReference type="InterPro" id="IPR000462">
    <property type="entry name" value="CDP-OH_P_trans"/>
</dbReference>
<organism evidence="2 3">
    <name type="scientific">Motilibacter peucedani</name>
    <dbReference type="NCBI Taxonomy" id="598650"/>
    <lineage>
        <taxon>Bacteria</taxon>
        <taxon>Bacillati</taxon>
        <taxon>Actinomycetota</taxon>
        <taxon>Actinomycetes</taxon>
        <taxon>Motilibacterales</taxon>
        <taxon>Motilibacteraceae</taxon>
        <taxon>Motilibacter</taxon>
    </lineage>
</organism>
<feature type="transmembrane region" description="Helical" evidence="1">
    <location>
        <begin position="169"/>
        <end position="186"/>
    </location>
</feature>
<keyword evidence="3" id="KW-1185">Reference proteome</keyword>
<dbReference type="GO" id="GO:0016020">
    <property type="term" value="C:membrane"/>
    <property type="evidence" value="ECO:0007669"/>
    <property type="project" value="InterPro"/>
</dbReference>
<protein>
    <submittedName>
        <fullName evidence="2">CDP-diacylglycerol--glycerol-3-phosphate 3-phosphatidyltransferase</fullName>
    </submittedName>
</protein>
<dbReference type="GO" id="GO:0008654">
    <property type="term" value="P:phospholipid biosynthetic process"/>
    <property type="evidence" value="ECO:0007669"/>
    <property type="project" value="InterPro"/>
</dbReference>
<dbReference type="InParanoid" id="A0A420XPH0"/>
<evidence type="ECO:0000313" key="2">
    <source>
        <dbReference type="EMBL" id="RKS74087.1"/>
    </source>
</evidence>
<accession>A0A420XPH0</accession>
<feature type="transmembrane region" description="Helical" evidence="1">
    <location>
        <begin position="192"/>
        <end position="212"/>
    </location>
</feature>
<dbReference type="Proteomes" id="UP000281955">
    <property type="component" value="Unassembled WGS sequence"/>
</dbReference>
<keyword evidence="2" id="KW-0808">Transferase</keyword>
<dbReference type="Pfam" id="PF01066">
    <property type="entry name" value="CDP-OH_P_transf"/>
    <property type="match status" value="1"/>
</dbReference>
<keyword evidence="1" id="KW-0472">Membrane</keyword>
<comment type="caution">
    <text evidence="2">The sequence shown here is derived from an EMBL/GenBank/DDBJ whole genome shotgun (WGS) entry which is preliminary data.</text>
</comment>
<name>A0A420XPH0_9ACTN</name>
<keyword evidence="1" id="KW-0812">Transmembrane</keyword>
<dbReference type="Gene3D" id="1.20.120.1760">
    <property type="match status" value="1"/>
</dbReference>
<feature type="transmembrane region" description="Helical" evidence="1">
    <location>
        <begin position="50"/>
        <end position="71"/>
    </location>
</feature>
<dbReference type="EMBL" id="RBWV01000012">
    <property type="protein sequence ID" value="RKS74087.1"/>
    <property type="molecule type" value="Genomic_DNA"/>
</dbReference>
<gene>
    <name evidence="2" type="ORF">CLV35_2587</name>
</gene>
<sequence length="217" mass="22307">MLSRAEYLSRWSELHGGYDPARSRWVLGWLTTAYACARPLVALRASPDAVTLLGLLLGAGVPAAAAAGAHWPVLGAALAGLTGLADGLDGAVAVVTGRTTRWGYVLDSVVDRLTDLALLAALGLLGAPWALVAAVASLTFVQEYARARAAAAGLSEIGVVTPWERPTRIVVVALFGLGAGLWPSAAGTWVGAAAWLGLVLAVGSVVLLGVVLRRQLR</sequence>
<dbReference type="AlphaFoldDB" id="A0A420XPH0"/>
<keyword evidence="1" id="KW-1133">Transmembrane helix</keyword>
<dbReference type="RefSeq" id="WP_121193854.1">
    <property type="nucleotide sequence ID" value="NZ_RBWV01000012.1"/>
</dbReference>
<evidence type="ECO:0000313" key="3">
    <source>
        <dbReference type="Proteomes" id="UP000281955"/>
    </source>
</evidence>
<feature type="transmembrane region" description="Helical" evidence="1">
    <location>
        <begin position="116"/>
        <end position="141"/>
    </location>
</feature>
<dbReference type="InterPro" id="IPR043130">
    <property type="entry name" value="CDP-OH_PTrfase_TM_dom"/>
</dbReference>
<dbReference type="OrthoDB" id="5195266at2"/>
<evidence type="ECO:0000256" key="1">
    <source>
        <dbReference type="SAM" id="Phobius"/>
    </source>
</evidence>